<keyword evidence="2" id="KW-1185">Reference proteome</keyword>
<organism evidence="1 2">
    <name type="scientific">Zalaria obscura</name>
    <dbReference type="NCBI Taxonomy" id="2024903"/>
    <lineage>
        <taxon>Eukaryota</taxon>
        <taxon>Fungi</taxon>
        <taxon>Dikarya</taxon>
        <taxon>Ascomycota</taxon>
        <taxon>Pezizomycotina</taxon>
        <taxon>Dothideomycetes</taxon>
        <taxon>Dothideomycetidae</taxon>
        <taxon>Dothideales</taxon>
        <taxon>Zalariaceae</taxon>
        <taxon>Zalaria</taxon>
    </lineage>
</organism>
<name>A0ACC3SFR9_9PEZI</name>
<gene>
    <name evidence="1" type="ORF">M8818_004538</name>
</gene>
<dbReference type="Proteomes" id="UP001320706">
    <property type="component" value="Unassembled WGS sequence"/>
</dbReference>
<evidence type="ECO:0000313" key="1">
    <source>
        <dbReference type="EMBL" id="KAK8206704.1"/>
    </source>
</evidence>
<dbReference type="EMBL" id="JAMKPW020000022">
    <property type="protein sequence ID" value="KAK8206704.1"/>
    <property type="molecule type" value="Genomic_DNA"/>
</dbReference>
<protein>
    <submittedName>
        <fullName evidence="1">Uncharacterized protein</fullName>
    </submittedName>
</protein>
<comment type="caution">
    <text evidence="1">The sequence shown here is derived from an EMBL/GenBank/DDBJ whole genome shotgun (WGS) entry which is preliminary data.</text>
</comment>
<sequence>MLLQSTPPGHIVHRTRERLEYGSHLAPDWVILEDALSFKIVYPDRRLKGVRSKQPPVCCSVARPEQGNRYQKEVRKETRDLTSTKSAVELRTFTVAAAPVRDHAAPTKLLTKRHAKYMLLSTSLVGRCRGREITHLILSFDSALIRKGHEEIDIGA</sequence>
<accession>A0ACC3SFR9</accession>
<reference evidence="1" key="1">
    <citation type="submission" date="2024-02" db="EMBL/GenBank/DDBJ databases">
        <title>Metagenome Assembled Genome of Zalaria obscura JY119.</title>
        <authorList>
            <person name="Vighnesh L."/>
            <person name="Jagadeeshwari U."/>
            <person name="Venkata Ramana C."/>
            <person name="Sasikala C."/>
        </authorList>
    </citation>
    <scope>NUCLEOTIDE SEQUENCE</scope>
    <source>
        <strain evidence="1">JY119</strain>
    </source>
</reference>
<proteinExistence type="predicted"/>
<evidence type="ECO:0000313" key="2">
    <source>
        <dbReference type="Proteomes" id="UP001320706"/>
    </source>
</evidence>